<feature type="region of interest" description="Disordered" evidence="1">
    <location>
        <begin position="181"/>
        <end position="205"/>
    </location>
</feature>
<reference evidence="2" key="2">
    <citation type="submission" date="2022-01" db="EMBL/GenBank/DDBJ databases">
        <authorList>
            <person name="Yamashiro T."/>
            <person name="Shiraishi A."/>
            <person name="Satake H."/>
            <person name="Nakayama K."/>
        </authorList>
    </citation>
    <scope>NUCLEOTIDE SEQUENCE</scope>
</reference>
<proteinExistence type="predicted"/>
<sequence>MSSYSMRLTIACIIEARFEAVAKKEKEEIVKKKTDVILPLHSELASPKIKGSLNADEDIGVDEVSSAIDEVVGGGEALGIGEDDDSCNATSDGGDDAVESEDISILNSFIGYESPRSPQLWGTIGTTNVQVLIDKWVDKEVKDGGCNSKKIMGPGYQDNFFRHHLEDKVVFEGVESVTPVLQEDERPKRPQREESKPVWHKDYVI</sequence>
<accession>A0ABQ5G6U9</accession>
<protein>
    <recommendedName>
        <fullName evidence="4">Transposase</fullName>
    </recommendedName>
</protein>
<dbReference type="EMBL" id="BQNB010018107">
    <property type="protein sequence ID" value="GJT70759.1"/>
    <property type="molecule type" value="Genomic_DNA"/>
</dbReference>
<dbReference type="Proteomes" id="UP001151760">
    <property type="component" value="Unassembled WGS sequence"/>
</dbReference>
<name>A0ABQ5G6U9_9ASTR</name>
<keyword evidence="3" id="KW-1185">Reference proteome</keyword>
<gene>
    <name evidence="2" type="ORF">Tco_1030045</name>
</gene>
<feature type="compositionally biased region" description="Basic and acidic residues" evidence="1">
    <location>
        <begin position="183"/>
        <end position="205"/>
    </location>
</feature>
<comment type="caution">
    <text evidence="2">The sequence shown here is derived from an EMBL/GenBank/DDBJ whole genome shotgun (WGS) entry which is preliminary data.</text>
</comment>
<evidence type="ECO:0000313" key="2">
    <source>
        <dbReference type="EMBL" id="GJT70759.1"/>
    </source>
</evidence>
<evidence type="ECO:0000256" key="1">
    <source>
        <dbReference type="SAM" id="MobiDB-lite"/>
    </source>
</evidence>
<evidence type="ECO:0000313" key="3">
    <source>
        <dbReference type="Proteomes" id="UP001151760"/>
    </source>
</evidence>
<evidence type="ECO:0008006" key="4">
    <source>
        <dbReference type="Google" id="ProtNLM"/>
    </source>
</evidence>
<organism evidence="2 3">
    <name type="scientific">Tanacetum coccineum</name>
    <dbReference type="NCBI Taxonomy" id="301880"/>
    <lineage>
        <taxon>Eukaryota</taxon>
        <taxon>Viridiplantae</taxon>
        <taxon>Streptophyta</taxon>
        <taxon>Embryophyta</taxon>
        <taxon>Tracheophyta</taxon>
        <taxon>Spermatophyta</taxon>
        <taxon>Magnoliopsida</taxon>
        <taxon>eudicotyledons</taxon>
        <taxon>Gunneridae</taxon>
        <taxon>Pentapetalae</taxon>
        <taxon>asterids</taxon>
        <taxon>campanulids</taxon>
        <taxon>Asterales</taxon>
        <taxon>Asteraceae</taxon>
        <taxon>Asteroideae</taxon>
        <taxon>Anthemideae</taxon>
        <taxon>Anthemidinae</taxon>
        <taxon>Tanacetum</taxon>
    </lineage>
</organism>
<reference evidence="2" key="1">
    <citation type="journal article" date="2022" name="Int. J. Mol. Sci.">
        <title>Draft Genome of Tanacetum Coccineum: Genomic Comparison of Closely Related Tanacetum-Family Plants.</title>
        <authorList>
            <person name="Yamashiro T."/>
            <person name="Shiraishi A."/>
            <person name="Nakayama K."/>
            <person name="Satake H."/>
        </authorList>
    </citation>
    <scope>NUCLEOTIDE SEQUENCE</scope>
</reference>